<dbReference type="Pfam" id="PF07731">
    <property type="entry name" value="Cu-oxidase_2"/>
    <property type="match status" value="1"/>
</dbReference>
<evidence type="ECO:0000313" key="3">
    <source>
        <dbReference type="EMBL" id="MDQ0373345.1"/>
    </source>
</evidence>
<comment type="caution">
    <text evidence="3">The sequence shown here is derived from an EMBL/GenBank/DDBJ whole genome shotgun (WGS) entry which is preliminary data.</text>
</comment>
<dbReference type="InterPro" id="IPR011706">
    <property type="entry name" value="Cu-oxidase_C"/>
</dbReference>
<keyword evidence="4" id="KW-1185">Reference proteome</keyword>
<sequence>MSDTTTSPTAAGITRRTVLKTAGAAFGLYFVGVLDGRPWVLEAAAGEVAAGFLDPLSVPKWVAPLLVPPVMPTTGRTTLRGGKNADLYDIAVRQISQQVLPAPLPPTTLWAYGPTSARKGKAALLFHAPSATIEAKWQRPVRVTWRNELVDADGRFLPHLLPIDPTLHWANPPGGTTDRDSRPVFAATPEPYRGPVPVVTHVHGAVGVGDESDGYPEAWYLPDAVDLPAGHAHDGTWYAFFRSKAEKAHGLAWPTGGATFHYPDDQRASTLWYHDHTLGMTRANVYAGPAGFYLLRGGPNGDDAVIDSRAKLPAVLPGPAPQEADGFPSSKQYREIPLAIQDRSFLSDGSLFYPDSREYFDGTVGPYVPEGDVSPIWNPEFFGNTIMVNGHTWPTHTVEQRRYRFRLLNGCNARFLILDLGLPGAEAWQIGTEGGFLAAPVNLTAEHGGRLLLGPAERADVILDLTHVPVGSHIIRNLGPDEPFGGGQPDADFDVANPASTGQVLQLVVVPATSPDPTTPAAFLVLPAIDPLPTTAVRRLALVEEMSTAPELADDPPPIAALLGTVDATGTWSTYMWSDPITENPAVGAAETWEIFNSTADAHPIHVHEVVFQVENREPVAIDEATHYIAPAGGARPPEPGENGWKDTVIAYPGEVTRIRMRFDRGGQFVWHCHIVEHEDNEMMRPYRIGPEQPGQPGLPPA</sequence>
<dbReference type="InterPro" id="IPR045087">
    <property type="entry name" value="Cu-oxidase_fam"/>
</dbReference>
<proteinExistence type="inferred from homology"/>
<dbReference type="RefSeq" id="WP_307491347.1">
    <property type="nucleotide sequence ID" value="NZ_JAUSVB010000002.1"/>
</dbReference>
<gene>
    <name evidence="3" type="ORF">J2X26_001656</name>
</gene>
<dbReference type="Gene3D" id="2.60.40.420">
    <property type="entry name" value="Cupredoxins - blue copper proteins"/>
    <property type="match status" value="3"/>
</dbReference>
<dbReference type="PANTHER" id="PTHR48267">
    <property type="entry name" value="CUPREDOXIN SUPERFAMILY PROTEIN"/>
    <property type="match status" value="1"/>
</dbReference>
<reference evidence="3 4" key="1">
    <citation type="submission" date="2023-07" db="EMBL/GenBank/DDBJ databases">
        <title>Sorghum-associated microbial communities from plants grown in Nebraska, USA.</title>
        <authorList>
            <person name="Schachtman D."/>
        </authorList>
    </citation>
    <scope>NUCLEOTIDE SEQUENCE [LARGE SCALE GENOMIC DNA]</scope>
    <source>
        <strain evidence="3 4">BE332</strain>
    </source>
</reference>
<dbReference type="EMBL" id="JAUSVB010000002">
    <property type="protein sequence ID" value="MDQ0373345.1"/>
    <property type="molecule type" value="Genomic_DNA"/>
</dbReference>
<feature type="domain" description="Plastocyanin-like" evidence="2">
    <location>
        <begin position="581"/>
        <end position="692"/>
    </location>
</feature>
<dbReference type="PROSITE" id="PS51318">
    <property type="entry name" value="TAT"/>
    <property type="match status" value="1"/>
</dbReference>
<dbReference type="InterPro" id="IPR008972">
    <property type="entry name" value="Cupredoxin"/>
</dbReference>
<organism evidence="3 4">
    <name type="scientific">Cellulomonas humilata</name>
    <dbReference type="NCBI Taxonomy" id="144055"/>
    <lineage>
        <taxon>Bacteria</taxon>
        <taxon>Bacillati</taxon>
        <taxon>Actinomycetota</taxon>
        <taxon>Actinomycetes</taxon>
        <taxon>Micrococcales</taxon>
        <taxon>Cellulomonadaceae</taxon>
        <taxon>Cellulomonas</taxon>
    </lineage>
</organism>
<dbReference type="InterPro" id="IPR006311">
    <property type="entry name" value="TAT_signal"/>
</dbReference>
<name>A0ABU0EE52_9CELL</name>
<dbReference type="CDD" id="cd13868">
    <property type="entry name" value="CuRO_2_CotA_like"/>
    <property type="match status" value="1"/>
</dbReference>
<dbReference type="SUPFAM" id="SSF49503">
    <property type="entry name" value="Cupredoxins"/>
    <property type="match status" value="3"/>
</dbReference>
<evidence type="ECO:0000313" key="4">
    <source>
        <dbReference type="Proteomes" id="UP001239626"/>
    </source>
</evidence>
<dbReference type="PANTHER" id="PTHR48267:SF1">
    <property type="entry name" value="BILIRUBIN OXIDASE"/>
    <property type="match status" value="1"/>
</dbReference>
<dbReference type="CDD" id="cd13891">
    <property type="entry name" value="CuRO_3_CotA_like"/>
    <property type="match status" value="1"/>
</dbReference>
<comment type="similarity">
    <text evidence="1">Belongs to the multicopper oxidase family.</text>
</comment>
<dbReference type="Proteomes" id="UP001239626">
    <property type="component" value="Unassembled WGS sequence"/>
</dbReference>
<protein>
    <submittedName>
        <fullName evidence="3">FtsP/CotA-like multicopper oxidase with cupredoxin domain</fullName>
    </submittedName>
</protein>
<dbReference type="CDD" id="cd13844">
    <property type="entry name" value="CuRO_1_BOD_CotA_like"/>
    <property type="match status" value="1"/>
</dbReference>
<accession>A0ABU0EE52</accession>
<evidence type="ECO:0000259" key="2">
    <source>
        <dbReference type="Pfam" id="PF07731"/>
    </source>
</evidence>
<evidence type="ECO:0000256" key="1">
    <source>
        <dbReference type="ARBA" id="ARBA00010609"/>
    </source>
</evidence>